<dbReference type="Proteomes" id="UP000694720">
    <property type="component" value="Unplaced"/>
</dbReference>
<sequence length="125" mass="13198">MADGGGPGGSGSWWNSLTNSRKKSKDATVGAQPPAQPAPGEPTPPGPDWTSGSRDNQHPNLLGGAGEPKPDKSCGEKSGNSRRNLKISRSGRFKEKRKVRATLLPEGVRSSEEADFPGDPHDDKQ</sequence>
<dbReference type="PANTHER" id="PTHR14581:SF4">
    <property type="entry name" value="PROLINE-RICH PROTEIN 15"/>
    <property type="match status" value="1"/>
</dbReference>
<dbReference type="Proteomes" id="UP000694726">
    <property type="component" value="Unplaced"/>
</dbReference>
<dbReference type="Pfam" id="PF15321">
    <property type="entry name" value="ATAD4"/>
    <property type="match status" value="1"/>
</dbReference>
<dbReference type="Proteomes" id="UP000694723">
    <property type="component" value="Unplaced"/>
</dbReference>
<proteinExistence type="inferred from homology"/>
<dbReference type="Ensembl" id="ENSSSCT00045058997.1">
    <property type="protein sequence ID" value="ENSSSCP00045041301.1"/>
    <property type="gene ID" value="ENSSSCG00045034469.1"/>
</dbReference>
<dbReference type="OMA" id="GAWWKSL"/>
<dbReference type="Ensembl" id="ENSSSCT00015080161.1">
    <property type="protein sequence ID" value="ENSSSCP00015032405.1"/>
    <property type="gene ID" value="ENSSSCG00015060059.1"/>
</dbReference>
<dbReference type="Proteomes" id="UP000694570">
    <property type="component" value="Unplaced"/>
</dbReference>
<evidence type="ECO:0000313" key="4">
    <source>
        <dbReference type="Proteomes" id="UP000314985"/>
    </source>
</evidence>
<dbReference type="Ensembl" id="ENSSSCT00050034676.1">
    <property type="protein sequence ID" value="ENSSSCP00050014441.1"/>
    <property type="gene ID" value="ENSSSCG00050025747.1"/>
</dbReference>
<dbReference type="Proteomes" id="UP000314985">
    <property type="component" value="Chromosome 18"/>
</dbReference>
<dbReference type="Proteomes" id="UP000694727">
    <property type="component" value="Unplaced"/>
</dbReference>
<dbReference type="Ensembl" id="ENSSSCT00030005651.1">
    <property type="protein sequence ID" value="ENSSSCP00030002329.1"/>
    <property type="gene ID" value="ENSSSCG00030004293.1"/>
</dbReference>
<evidence type="ECO:0000256" key="1">
    <source>
        <dbReference type="ARBA" id="ARBA00010096"/>
    </source>
</evidence>
<dbReference type="RefSeq" id="XP_003134861.1">
    <property type="nucleotide sequence ID" value="XM_003134813.3"/>
</dbReference>
<dbReference type="Ensembl" id="ENSSSCT00070017916.1">
    <property type="protein sequence ID" value="ENSSSCP00070014868.1"/>
    <property type="gene ID" value="ENSSSCG00070009226.1"/>
</dbReference>
<dbReference type="Proteomes" id="UP000694571">
    <property type="component" value="Unplaced"/>
</dbReference>
<name>A0A4X1TGE5_PIG</name>
<evidence type="ECO:0000313" key="3">
    <source>
        <dbReference type="Ensembl" id="ENSSSCP00070014868.1"/>
    </source>
</evidence>
<protein>
    <submittedName>
        <fullName evidence="3">Proline rich 15</fullName>
    </submittedName>
</protein>
<gene>
    <name evidence="3" type="primary">PRR15</name>
</gene>
<reference evidence="3 4" key="1">
    <citation type="submission" date="2017-08" db="EMBL/GenBank/DDBJ databases">
        <title>USMARCv1.0.</title>
        <authorList>
            <person name="Hannum G.I."/>
            <person name="Koren S."/>
            <person name="Schroeder S.G."/>
            <person name="Chin S.C."/>
            <person name="Nonneman D.J."/>
            <person name="Becker S.A."/>
            <person name="Rosen B.D."/>
            <person name="Bickhart D.M."/>
            <person name="Putnam N.H."/>
            <person name="Green R.E."/>
            <person name="Tuggle C.K."/>
            <person name="Liu H."/>
            <person name="Rohrer G.A."/>
            <person name="Warr A."/>
            <person name="Hall R."/>
            <person name="Kim K."/>
            <person name="Hume D.A."/>
            <person name="Talbot R."/>
            <person name="Chow W."/>
            <person name="Howe K."/>
            <person name="Schwartz A.S."/>
            <person name="Watson M."/>
            <person name="Archibald A.L."/>
            <person name="Phillippy A.M."/>
            <person name="Smith T.P.L."/>
        </authorList>
    </citation>
    <scope>NUCLEOTIDE SEQUENCE [LARGE SCALE GENOMIC DNA]</scope>
</reference>
<feature type="compositionally biased region" description="Gly residues" evidence="2">
    <location>
        <begin position="1"/>
        <end position="11"/>
    </location>
</feature>
<comment type="similarity">
    <text evidence="1">Belongs to the PRR15 family.</text>
</comment>
<dbReference type="Ensembl" id="ENSSSCT00035045072.1">
    <property type="protein sequence ID" value="ENSSSCP00035018046.1"/>
    <property type="gene ID" value="ENSSSCG00035034003.1"/>
</dbReference>
<evidence type="ECO:0000256" key="2">
    <source>
        <dbReference type="SAM" id="MobiDB-lite"/>
    </source>
</evidence>
<organism evidence="3 4">
    <name type="scientific">Sus scrofa</name>
    <name type="common">Pig</name>
    <dbReference type="NCBI Taxonomy" id="9823"/>
    <lineage>
        <taxon>Eukaryota</taxon>
        <taxon>Metazoa</taxon>
        <taxon>Chordata</taxon>
        <taxon>Craniata</taxon>
        <taxon>Vertebrata</taxon>
        <taxon>Euteleostomi</taxon>
        <taxon>Mammalia</taxon>
        <taxon>Eutheria</taxon>
        <taxon>Laurasiatheria</taxon>
        <taxon>Artiodactyla</taxon>
        <taxon>Suina</taxon>
        <taxon>Suidae</taxon>
        <taxon>Sus</taxon>
    </lineage>
</organism>
<dbReference type="ExpressionAtlas" id="A0A4X1TGE5">
    <property type="expression patterns" value="baseline and differential"/>
</dbReference>
<dbReference type="OrthoDB" id="9924851at2759"/>
<dbReference type="AlphaFoldDB" id="A0A4X1TGE5"/>
<dbReference type="PANTHER" id="PTHR14581">
    <property type="match status" value="1"/>
</dbReference>
<accession>A0A4X1TGE5</accession>
<feature type="compositionally biased region" description="Basic residues" evidence="2">
    <location>
        <begin position="83"/>
        <end position="100"/>
    </location>
</feature>
<dbReference type="KEGG" id="ssc:100513831"/>
<dbReference type="Proteomes" id="UP000694722">
    <property type="component" value="Unplaced"/>
</dbReference>
<dbReference type="Ensembl" id="ENSSSCT00060055029.1">
    <property type="protein sequence ID" value="ENSSSCP00060023494.1"/>
    <property type="gene ID" value="ENSSSCG00060040621.1"/>
</dbReference>
<dbReference type="Proteomes" id="UP000694725">
    <property type="component" value="Unplaced"/>
</dbReference>
<dbReference type="Ensembl" id="ENSSSCT00025101746.1">
    <property type="protein sequence ID" value="ENSSSCP00025044973.1"/>
    <property type="gene ID" value="ENSSSCG00025073914.1"/>
</dbReference>
<reference evidence="3" key="2">
    <citation type="submission" date="2025-05" db="UniProtKB">
        <authorList>
            <consortium name="Ensembl"/>
        </authorList>
    </citation>
    <scope>IDENTIFICATION</scope>
</reference>
<dbReference type="CTD" id="222171"/>
<dbReference type="Proteomes" id="UP000694728">
    <property type="component" value="Unplaced"/>
</dbReference>
<feature type="compositionally biased region" description="Pro residues" evidence="2">
    <location>
        <begin position="34"/>
        <end position="47"/>
    </location>
</feature>
<dbReference type="InterPro" id="IPR028237">
    <property type="entry name" value="PRR15"/>
</dbReference>
<dbReference type="Ensembl" id="ENSSSCT00065017143.1">
    <property type="protein sequence ID" value="ENSSSCP00065007024.1"/>
    <property type="gene ID" value="ENSSSCG00065012873.1"/>
</dbReference>
<feature type="region of interest" description="Disordered" evidence="2">
    <location>
        <begin position="1"/>
        <end position="125"/>
    </location>
</feature>
<dbReference type="Ensembl" id="ENSSSCT00040014454.1">
    <property type="protein sequence ID" value="ENSSSCP00040005634.1"/>
    <property type="gene ID" value="ENSSSCG00040011058.1"/>
</dbReference>
<dbReference type="GeneID" id="100513831"/>